<evidence type="ECO:0000313" key="1">
    <source>
        <dbReference type="EMBL" id="EJU02697.1"/>
    </source>
</evidence>
<organism evidence="1 2">
    <name type="scientific">Dacryopinax primogenitus (strain DJM 731)</name>
    <name type="common">Brown rot fungus</name>
    <dbReference type="NCBI Taxonomy" id="1858805"/>
    <lineage>
        <taxon>Eukaryota</taxon>
        <taxon>Fungi</taxon>
        <taxon>Dikarya</taxon>
        <taxon>Basidiomycota</taxon>
        <taxon>Agaricomycotina</taxon>
        <taxon>Dacrymycetes</taxon>
        <taxon>Dacrymycetales</taxon>
        <taxon>Dacrymycetaceae</taxon>
        <taxon>Dacryopinax</taxon>
    </lineage>
</organism>
<gene>
    <name evidence="1" type="ORF">DACRYDRAFT_106760</name>
</gene>
<keyword evidence="2" id="KW-1185">Reference proteome</keyword>
<dbReference type="STRING" id="1858805.M5G9Y8"/>
<dbReference type="RefSeq" id="XP_040629591.1">
    <property type="nucleotide sequence ID" value="XM_040768326.1"/>
</dbReference>
<sequence length="99" mass="10970">MVTPTGTCFFPQTWQEAIEQNKLWLGVLLSMDRFSPSQSTVSKSHSTGPLSVCITNLPPELRFCVRNLCLIGILPGPKEPNAQQLQPFLCPLVDNLLCL</sequence>
<dbReference type="Proteomes" id="UP000030653">
    <property type="component" value="Unassembled WGS sequence"/>
</dbReference>
<dbReference type="HOGENOM" id="CLU_2320312_0_0_1"/>
<proteinExistence type="predicted"/>
<protein>
    <submittedName>
        <fullName evidence="1">Uncharacterized protein</fullName>
    </submittedName>
</protein>
<name>M5G9Y8_DACPD</name>
<evidence type="ECO:0000313" key="2">
    <source>
        <dbReference type="Proteomes" id="UP000030653"/>
    </source>
</evidence>
<reference evidence="1 2" key="1">
    <citation type="journal article" date="2012" name="Science">
        <title>The Paleozoic origin of enzymatic lignin decomposition reconstructed from 31 fungal genomes.</title>
        <authorList>
            <person name="Floudas D."/>
            <person name="Binder M."/>
            <person name="Riley R."/>
            <person name="Barry K."/>
            <person name="Blanchette R.A."/>
            <person name="Henrissat B."/>
            <person name="Martinez A.T."/>
            <person name="Otillar R."/>
            <person name="Spatafora J.W."/>
            <person name="Yadav J.S."/>
            <person name="Aerts A."/>
            <person name="Benoit I."/>
            <person name="Boyd A."/>
            <person name="Carlson A."/>
            <person name="Copeland A."/>
            <person name="Coutinho P.M."/>
            <person name="de Vries R.P."/>
            <person name="Ferreira P."/>
            <person name="Findley K."/>
            <person name="Foster B."/>
            <person name="Gaskell J."/>
            <person name="Glotzer D."/>
            <person name="Gorecki P."/>
            <person name="Heitman J."/>
            <person name="Hesse C."/>
            <person name="Hori C."/>
            <person name="Igarashi K."/>
            <person name="Jurgens J.A."/>
            <person name="Kallen N."/>
            <person name="Kersten P."/>
            <person name="Kohler A."/>
            <person name="Kuees U."/>
            <person name="Kumar T.K.A."/>
            <person name="Kuo A."/>
            <person name="LaButti K."/>
            <person name="Larrondo L.F."/>
            <person name="Lindquist E."/>
            <person name="Ling A."/>
            <person name="Lombard V."/>
            <person name="Lucas S."/>
            <person name="Lundell T."/>
            <person name="Martin R."/>
            <person name="McLaughlin D.J."/>
            <person name="Morgenstern I."/>
            <person name="Morin E."/>
            <person name="Murat C."/>
            <person name="Nagy L.G."/>
            <person name="Nolan M."/>
            <person name="Ohm R.A."/>
            <person name="Patyshakuliyeva A."/>
            <person name="Rokas A."/>
            <person name="Ruiz-Duenas F.J."/>
            <person name="Sabat G."/>
            <person name="Salamov A."/>
            <person name="Samejima M."/>
            <person name="Schmutz J."/>
            <person name="Slot J.C."/>
            <person name="St John F."/>
            <person name="Stenlid J."/>
            <person name="Sun H."/>
            <person name="Sun S."/>
            <person name="Syed K."/>
            <person name="Tsang A."/>
            <person name="Wiebenga A."/>
            <person name="Young D."/>
            <person name="Pisabarro A."/>
            <person name="Eastwood D.C."/>
            <person name="Martin F."/>
            <person name="Cullen D."/>
            <person name="Grigoriev I.V."/>
            <person name="Hibbett D.S."/>
        </authorList>
    </citation>
    <scope>NUCLEOTIDE SEQUENCE [LARGE SCALE GENOMIC DNA]</scope>
    <source>
        <strain evidence="1 2">DJM-731 SS1</strain>
    </source>
</reference>
<dbReference type="AlphaFoldDB" id="M5G9Y8"/>
<dbReference type="OMA" id="CVRNLCL"/>
<dbReference type="GeneID" id="63683388"/>
<accession>M5G9Y8</accession>
<dbReference type="OrthoDB" id="3253623at2759"/>
<dbReference type="EMBL" id="JH795861">
    <property type="protein sequence ID" value="EJU02697.1"/>
    <property type="molecule type" value="Genomic_DNA"/>
</dbReference>